<evidence type="ECO:0000256" key="3">
    <source>
        <dbReference type="ARBA" id="ARBA00014042"/>
    </source>
</evidence>
<dbReference type="InterPro" id="IPR024919">
    <property type="entry name" value="EcfT"/>
</dbReference>
<accession>A0A1I3BPP5</accession>
<name>A0A1I3BPP5_SELRU</name>
<gene>
    <name evidence="9" type="primary">ecfT</name>
    <name evidence="10" type="ORF">SAMN04487861_101138</name>
</gene>
<evidence type="ECO:0000256" key="2">
    <source>
        <dbReference type="ARBA" id="ARBA00005660"/>
    </source>
</evidence>
<dbReference type="EMBL" id="FOQK01000001">
    <property type="protein sequence ID" value="SFH64268.1"/>
    <property type="molecule type" value="Genomic_DNA"/>
</dbReference>
<evidence type="ECO:0000256" key="1">
    <source>
        <dbReference type="ARBA" id="ARBA00004651"/>
    </source>
</evidence>
<dbReference type="HAMAP" id="MF_01461">
    <property type="entry name" value="EcfT"/>
    <property type="match status" value="1"/>
</dbReference>
<comment type="subcellular location">
    <subcellularLocation>
        <location evidence="1 9">Cell membrane</location>
        <topology evidence="1 9">Multi-pass membrane protein</topology>
    </subcellularLocation>
</comment>
<dbReference type="CDD" id="cd16914">
    <property type="entry name" value="EcfT"/>
    <property type="match status" value="1"/>
</dbReference>
<dbReference type="PANTHER" id="PTHR34857">
    <property type="entry name" value="SLL0384 PROTEIN"/>
    <property type="match status" value="1"/>
</dbReference>
<evidence type="ECO:0000313" key="11">
    <source>
        <dbReference type="Proteomes" id="UP000183639"/>
    </source>
</evidence>
<evidence type="ECO:0000256" key="5">
    <source>
        <dbReference type="ARBA" id="ARBA00022475"/>
    </source>
</evidence>
<sequence length="266" mass="29777">MLSNITLGQFFPGDSVLHRLDPRVKIVLLLFYLVEVFVFSHPLAYAVLTVGTFLLILLSGVPMRMMLRSLKPLWWIILFTFLIHLFSNPGTPIAQVWVFTMTWEGVQKGFFLSLRLVLLILASSLLTFTTSPLKLTDALESLLSPFRRFGLPAHELAMMMTIALRFIPTLIAETDKIMKAQQSRGVDFSSGNVLARLRNMVPILVPLFLSAFRRADELALAMEARCYRGGIGRTQMKALQLLSIDYAAVTVFILLTAGLAAIQIMA</sequence>
<protein>
    <recommendedName>
        <fullName evidence="3 9">Energy-coupling factor transporter transmembrane protein EcfT</fullName>
        <shortName evidence="9">ECF transporter T component EcfT</shortName>
    </recommendedName>
</protein>
<comment type="function">
    <text evidence="9">Transmembrane (T) component of an energy-coupling factor (ECF) ABC-transporter complex. Unlike classic ABC transporters this ECF transporter provides the energy necessary to transport a number of different substrates.</text>
</comment>
<comment type="similarity">
    <text evidence="2 9">Belongs to the energy-coupling factor EcfT family.</text>
</comment>
<dbReference type="GO" id="GO:0022857">
    <property type="term" value="F:transmembrane transporter activity"/>
    <property type="evidence" value="ECO:0007669"/>
    <property type="project" value="UniProtKB-UniRule"/>
</dbReference>
<dbReference type="Pfam" id="PF02361">
    <property type="entry name" value="CbiQ"/>
    <property type="match status" value="1"/>
</dbReference>
<evidence type="ECO:0000256" key="7">
    <source>
        <dbReference type="ARBA" id="ARBA00022989"/>
    </source>
</evidence>
<evidence type="ECO:0000256" key="4">
    <source>
        <dbReference type="ARBA" id="ARBA00022448"/>
    </source>
</evidence>
<dbReference type="AlphaFoldDB" id="A0A1I3BPP5"/>
<keyword evidence="5 9" id="KW-1003">Cell membrane</keyword>
<dbReference type="GO" id="GO:0005886">
    <property type="term" value="C:plasma membrane"/>
    <property type="evidence" value="ECO:0007669"/>
    <property type="project" value="UniProtKB-SubCell"/>
</dbReference>
<evidence type="ECO:0000256" key="6">
    <source>
        <dbReference type="ARBA" id="ARBA00022692"/>
    </source>
</evidence>
<evidence type="ECO:0000256" key="9">
    <source>
        <dbReference type="HAMAP-Rule" id="MF_01461"/>
    </source>
</evidence>
<dbReference type="InterPro" id="IPR051611">
    <property type="entry name" value="ECF_transporter_component"/>
</dbReference>
<evidence type="ECO:0000256" key="8">
    <source>
        <dbReference type="ARBA" id="ARBA00023136"/>
    </source>
</evidence>
<organism evidence="10 11">
    <name type="scientific">Selenomonas ruminantium</name>
    <dbReference type="NCBI Taxonomy" id="971"/>
    <lineage>
        <taxon>Bacteria</taxon>
        <taxon>Bacillati</taxon>
        <taxon>Bacillota</taxon>
        <taxon>Negativicutes</taxon>
        <taxon>Selenomonadales</taxon>
        <taxon>Selenomonadaceae</taxon>
        <taxon>Selenomonas</taxon>
    </lineage>
</organism>
<feature type="transmembrane region" description="Helical" evidence="9">
    <location>
        <begin position="246"/>
        <end position="265"/>
    </location>
</feature>
<proteinExistence type="inferred from homology"/>
<dbReference type="RefSeq" id="WP_075441476.1">
    <property type="nucleotide sequence ID" value="NZ_FOQK01000001.1"/>
</dbReference>
<comment type="subunit">
    <text evidence="9">Forms a stable energy-coupling factor (ECF) transporter complex composed of 2 membrane-embedded substrate-binding proteins (S component), 2 ATP-binding proteins (A component) and 2 transmembrane proteins (T component).</text>
</comment>
<dbReference type="PANTHER" id="PTHR34857:SF2">
    <property type="entry name" value="SLL0384 PROTEIN"/>
    <property type="match status" value="1"/>
</dbReference>
<reference evidence="10 11" key="1">
    <citation type="submission" date="2016-10" db="EMBL/GenBank/DDBJ databases">
        <authorList>
            <person name="de Groot N.N."/>
        </authorList>
    </citation>
    <scope>NUCLEOTIDE SEQUENCE [LARGE SCALE GENOMIC DNA]</scope>
    <source>
        <strain evidence="10 11">Z108</strain>
    </source>
</reference>
<dbReference type="Proteomes" id="UP000183639">
    <property type="component" value="Unassembled WGS sequence"/>
</dbReference>
<keyword evidence="8 9" id="KW-0472">Membrane</keyword>
<keyword evidence="4 9" id="KW-0813">Transport</keyword>
<keyword evidence="6 9" id="KW-0812">Transmembrane</keyword>
<feature type="transmembrane region" description="Helical" evidence="9">
    <location>
        <begin position="110"/>
        <end position="129"/>
    </location>
</feature>
<keyword evidence="7 9" id="KW-1133">Transmembrane helix</keyword>
<evidence type="ECO:0000313" key="10">
    <source>
        <dbReference type="EMBL" id="SFH64268.1"/>
    </source>
</evidence>
<feature type="transmembrane region" description="Helical" evidence="9">
    <location>
        <begin position="28"/>
        <end position="61"/>
    </location>
</feature>
<dbReference type="InterPro" id="IPR003339">
    <property type="entry name" value="ABC/ECF_trnsptr_transmembrane"/>
</dbReference>
<feature type="transmembrane region" description="Helical" evidence="9">
    <location>
        <begin position="73"/>
        <end position="98"/>
    </location>
</feature>
<dbReference type="OrthoDB" id="8075495at2"/>